<dbReference type="PROSITE" id="PS50082">
    <property type="entry name" value="WD_REPEATS_2"/>
    <property type="match status" value="6"/>
</dbReference>
<evidence type="ECO:0000256" key="4">
    <source>
        <dbReference type="SAM" id="MobiDB-lite"/>
    </source>
</evidence>
<dbReference type="EMBL" id="ML122267">
    <property type="protein sequence ID" value="RPD60066.1"/>
    <property type="molecule type" value="Genomic_DNA"/>
</dbReference>
<keyword evidence="6" id="KW-1185">Reference proteome</keyword>
<evidence type="ECO:0000256" key="1">
    <source>
        <dbReference type="ARBA" id="ARBA00022574"/>
    </source>
</evidence>
<dbReference type="AlphaFoldDB" id="A0A5C2SFE6"/>
<keyword evidence="1 3" id="KW-0853">WD repeat</keyword>
<dbReference type="PROSITE" id="PS00678">
    <property type="entry name" value="WD_REPEATS_1"/>
    <property type="match status" value="1"/>
</dbReference>
<feature type="repeat" description="WD" evidence="3">
    <location>
        <begin position="72"/>
        <end position="113"/>
    </location>
</feature>
<proteinExistence type="predicted"/>
<evidence type="ECO:0000256" key="3">
    <source>
        <dbReference type="PROSITE-ProRule" id="PRU00221"/>
    </source>
</evidence>
<dbReference type="STRING" id="1328759.A0A5C2SFE6"/>
<dbReference type="InterPro" id="IPR051179">
    <property type="entry name" value="WD_repeat_multifunction"/>
</dbReference>
<evidence type="ECO:0000256" key="2">
    <source>
        <dbReference type="ARBA" id="ARBA00022737"/>
    </source>
</evidence>
<dbReference type="Pfam" id="PF00400">
    <property type="entry name" value="WD40"/>
    <property type="match status" value="6"/>
</dbReference>
<reference evidence="5" key="1">
    <citation type="journal article" date="2018" name="Genome Biol. Evol.">
        <title>Genomics and development of Lentinus tigrinus, a white-rot wood-decaying mushroom with dimorphic fruiting bodies.</title>
        <authorList>
            <person name="Wu B."/>
            <person name="Xu Z."/>
            <person name="Knudson A."/>
            <person name="Carlson A."/>
            <person name="Chen N."/>
            <person name="Kovaka S."/>
            <person name="LaButti K."/>
            <person name="Lipzen A."/>
            <person name="Pennachio C."/>
            <person name="Riley R."/>
            <person name="Schakwitz W."/>
            <person name="Umezawa K."/>
            <person name="Ohm R.A."/>
            <person name="Grigoriev I.V."/>
            <person name="Nagy L.G."/>
            <person name="Gibbons J."/>
            <person name="Hibbett D."/>
        </authorList>
    </citation>
    <scope>NUCLEOTIDE SEQUENCE [LARGE SCALE GENOMIC DNA]</scope>
    <source>
        <strain evidence="5">ALCF2SS1-6</strain>
    </source>
</reference>
<feature type="repeat" description="WD" evidence="3">
    <location>
        <begin position="393"/>
        <end position="427"/>
    </location>
</feature>
<feature type="region of interest" description="Disordered" evidence="4">
    <location>
        <begin position="1"/>
        <end position="24"/>
    </location>
</feature>
<dbReference type="PANTHER" id="PTHR19857">
    <property type="entry name" value="MITOCHONDRIAL DIVISION PROTEIN 1-RELATED"/>
    <property type="match status" value="1"/>
</dbReference>
<sequence>MAAERAEDVHFQEGEEGREGEDEFIDPNDVLIEVAEDGDIPMEEDEEEPTEDVPGLGNFGDIIWEDNSMQQFTSHKGSVFAVCAHPTAPLAASGGEDDLGYIWDLTTGMMIVKLTGHTDSVTSVAFSADGEYIATGGMDGKVRVWKRVGQDNYDRWEFITELTGPDEVMWMRWHPKGNVLLSGSNDSTVWLWQLPSGNTMQVFAGHTAPVQCGDFTPDGKRIITADAEGTLIFWDPRSPTPVFKLTPSDGRFALDGITSLAVNPASTLAVVGGASGGVRVVSLNKGEVVGALAGHQEGESVEAVEFVELAPPGPLSGGASNASGGVVVTGATDGKACIWDLSTMRLRATLEHGDAVTSLHHLPTPKGHLIVSASADKVLRTWDARTGTLVREHKGHTGPVLAAALGLGGGVVVSAGDEGVCLVWPTE</sequence>
<dbReference type="SUPFAM" id="SSF50978">
    <property type="entry name" value="WD40 repeat-like"/>
    <property type="match status" value="1"/>
</dbReference>
<protein>
    <submittedName>
        <fullName evidence="5">Ribosome biogenesis protein Sqt1</fullName>
    </submittedName>
</protein>
<feature type="repeat" description="WD" evidence="3">
    <location>
        <begin position="114"/>
        <end position="146"/>
    </location>
</feature>
<dbReference type="Gene3D" id="2.130.10.10">
    <property type="entry name" value="YVTN repeat-like/Quinoprotein amine dehydrogenase"/>
    <property type="match status" value="1"/>
</dbReference>
<dbReference type="InterPro" id="IPR015943">
    <property type="entry name" value="WD40/YVTN_repeat-like_dom_sf"/>
</dbReference>
<dbReference type="InterPro" id="IPR001680">
    <property type="entry name" value="WD40_rpt"/>
</dbReference>
<feature type="repeat" description="WD" evidence="3">
    <location>
        <begin position="171"/>
        <end position="202"/>
    </location>
</feature>
<feature type="repeat" description="WD" evidence="3">
    <location>
        <begin position="349"/>
        <end position="392"/>
    </location>
</feature>
<feature type="repeat" description="WD" evidence="3">
    <location>
        <begin position="203"/>
        <end position="244"/>
    </location>
</feature>
<dbReference type="OrthoDB" id="10261640at2759"/>
<accession>A0A5C2SFE6</accession>
<dbReference type="InterPro" id="IPR036322">
    <property type="entry name" value="WD40_repeat_dom_sf"/>
</dbReference>
<organism evidence="5 6">
    <name type="scientific">Lentinus tigrinus ALCF2SS1-6</name>
    <dbReference type="NCBI Taxonomy" id="1328759"/>
    <lineage>
        <taxon>Eukaryota</taxon>
        <taxon>Fungi</taxon>
        <taxon>Dikarya</taxon>
        <taxon>Basidiomycota</taxon>
        <taxon>Agaricomycotina</taxon>
        <taxon>Agaricomycetes</taxon>
        <taxon>Polyporales</taxon>
        <taxon>Polyporaceae</taxon>
        <taxon>Lentinus</taxon>
    </lineage>
</organism>
<gene>
    <name evidence="5" type="ORF">L227DRAFT_526371</name>
</gene>
<dbReference type="PRINTS" id="PR00320">
    <property type="entry name" value="GPROTEINBRPT"/>
</dbReference>
<dbReference type="InterPro" id="IPR020472">
    <property type="entry name" value="WD40_PAC1"/>
</dbReference>
<dbReference type="PANTHER" id="PTHR19857:SF8">
    <property type="entry name" value="ANGIO-ASSOCIATED MIGRATORY CELL PROTEIN"/>
    <property type="match status" value="1"/>
</dbReference>
<dbReference type="SMART" id="SM00320">
    <property type="entry name" value="WD40"/>
    <property type="match status" value="8"/>
</dbReference>
<evidence type="ECO:0000313" key="5">
    <source>
        <dbReference type="EMBL" id="RPD60066.1"/>
    </source>
</evidence>
<dbReference type="InterPro" id="IPR019775">
    <property type="entry name" value="WD40_repeat_CS"/>
</dbReference>
<evidence type="ECO:0000313" key="6">
    <source>
        <dbReference type="Proteomes" id="UP000313359"/>
    </source>
</evidence>
<name>A0A5C2SFE6_9APHY</name>
<dbReference type="PROSITE" id="PS50294">
    <property type="entry name" value="WD_REPEATS_REGION"/>
    <property type="match status" value="4"/>
</dbReference>
<dbReference type="CDD" id="cd00200">
    <property type="entry name" value="WD40"/>
    <property type="match status" value="1"/>
</dbReference>
<dbReference type="Proteomes" id="UP000313359">
    <property type="component" value="Unassembled WGS sequence"/>
</dbReference>
<feature type="compositionally biased region" description="Basic and acidic residues" evidence="4">
    <location>
        <begin position="1"/>
        <end position="17"/>
    </location>
</feature>
<keyword evidence="2" id="KW-0677">Repeat</keyword>